<evidence type="ECO:0000313" key="1">
    <source>
        <dbReference type="EMBL" id="MST59213.1"/>
    </source>
</evidence>
<dbReference type="Proteomes" id="UP000476055">
    <property type="component" value="Unassembled WGS sequence"/>
</dbReference>
<dbReference type="InterPro" id="IPR011990">
    <property type="entry name" value="TPR-like_helical_dom_sf"/>
</dbReference>
<organism evidence="1 2">
    <name type="scientific">Waltera intestinalis</name>
    <dbReference type="NCBI Taxonomy" id="2606635"/>
    <lineage>
        <taxon>Bacteria</taxon>
        <taxon>Bacillati</taxon>
        <taxon>Bacillota</taxon>
        <taxon>Clostridia</taxon>
        <taxon>Lachnospirales</taxon>
        <taxon>Lachnospiraceae</taxon>
        <taxon>Waltera</taxon>
    </lineage>
</organism>
<dbReference type="RefSeq" id="WP_154498759.1">
    <property type="nucleotide sequence ID" value="NZ_VUMU01000023.1"/>
</dbReference>
<dbReference type="Gene3D" id="1.25.40.10">
    <property type="entry name" value="Tetratricopeptide repeat domain"/>
    <property type="match status" value="1"/>
</dbReference>
<name>A0A6L5YMK0_9FIRM</name>
<dbReference type="SUPFAM" id="SSF48452">
    <property type="entry name" value="TPR-like"/>
    <property type="match status" value="1"/>
</dbReference>
<reference evidence="1 2" key="1">
    <citation type="submission" date="2019-08" db="EMBL/GenBank/DDBJ databases">
        <title>In-depth cultivation of the pig gut microbiome towards novel bacterial diversity and tailored functional studies.</title>
        <authorList>
            <person name="Wylensek D."/>
            <person name="Hitch T.C.A."/>
            <person name="Clavel T."/>
        </authorList>
    </citation>
    <scope>NUCLEOTIDE SEQUENCE [LARGE SCALE GENOMIC DNA]</scope>
    <source>
        <strain evidence="1 2">WCA3-601-WT-6H</strain>
    </source>
</reference>
<sequence length="118" mass="13883">MSHTLEERCRQLMIQRKFEQCQKEIETAMAENPHCAIPHNLMGILLEKESNHVLAMKHFRAAYALDPTYVPARYNMDQYAQMYPTGKCAFTEEDCPVENDQQFELVYDEHHVGHLVRK</sequence>
<evidence type="ECO:0000313" key="2">
    <source>
        <dbReference type="Proteomes" id="UP000476055"/>
    </source>
</evidence>
<evidence type="ECO:0008006" key="3">
    <source>
        <dbReference type="Google" id="ProtNLM"/>
    </source>
</evidence>
<proteinExistence type="predicted"/>
<keyword evidence="2" id="KW-1185">Reference proteome</keyword>
<dbReference type="AlphaFoldDB" id="A0A6L5YMK0"/>
<accession>A0A6L5YMK0</accession>
<dbReference type="EMBL" id="VUMU01000023">
    <property type="protein sequence ID" value="MST59213.1"/>
    <property type="molecule type" value="Genomic_DNA"/>
</dbReference>
<comment type="caution">
    <text evidence="1">The sequence shown here is derived from an EMBL/GenBank/DDBJ whole genome shotgun (WGS) entry which is preliminary data.</text>
</comment>
<gene>
    <name evidence="1" type="ORF">FYJ59_13380</name>
</gene>
<protein>
    <recommendedName>
        <fullName evidence="3">Tetratricopeptide repeat protein</fullName>
    </recommendedName>
</protein>